<evidence type="ECO:0000256" key="3">
    <source>
        <dbReference type="ARBA" id="ARBA00022729"/>
    </source>
</evidence>
<organism evidence="10 11">
    <name type="scientific">Candidatus Tokpelaia hoelldobleri</name>
    <dbReference type="NCBI Taxonomy" id="1902579"/>
    <lineage>
        <taxon>Bacteria</taxon>
        <taxon>Pseudomonadati</taxon>
        <taxon>Pseudomonadota</taxon>
        <taxon>Alphaproteobacteria</taxon>
        <taxon>Hyphomicrobiales</taxon>
        <taxon>Candidatus Tokpelaia</taxon>
    </lineage>
</organism>
<dbReference type="PIRSF" id="PIRSF034005">
    <property type="entry name" value="OM_lipoprot_Omp19_bac"/>
    <property type="match status" value="1"/>
</dbReference>
<evidence type="ECO:0000259" key="9">
    <source>
        <dbReference type="Pfam" id="PF02974"/>
    </source>
</evidence>
<keyword evidence="4" id="KW-0472">Membrane</keyword>
<keyword evidence="11" id="KW-1185">Reference proteome</keyword>
<dbReference type="GO" id="GO:0009279">
    <property type="term" value="C:cell outer membrane"/>
    <property type="evidence" value="ECO:0007669"/>
    <property type="project" value="UniProtKB-SubCell"/>
</dbReference>
<dbReference type="KEGG" id="thd:BHV28_17240"/>
<dbReference type="SUPFAM" id="SSF50882">
    <property type="entry name" value="beta-Barrel protease inhibitors"/>
    <property type="match status" value="1"/>
</dbReference>
<reference evidence="10 11" key="2">
    <citation type="journal article" date="2016" name="Sci. Rep.">
        <title>The genome of Rhizobiales bacteria in predatory ants reveals urease gene functions but no genes for nitrogen fixation.</title>
        <authorList>
            <person name="Neuvonen M.M."/>
            <person name="Tamarit D."/>
            <person name="Naslund K."/>
            <person name="Liebig J."/>
            <person name="Feldhaar H."/>
            <person name="Moran N.A."/>
            <person name="Guy L."/>
            <person name="Andersson S.G."/>
        </authorList>
    </citation>
    <scope>NUCLEOTIDE SEQUENCE [LARGE SCALE GENOMIC DNA]</scope>
    <source>
        <strain evidence="10 11">Hsal</strain>
    </source>
</reference>
<comment type="similarity">
    <text evidence="2">Belongs to the rhizobiaceae omp19 lipoprotein family.</text>
</comment>
<evidence type="ECO:0000256" key="6">
    <source>
        <dbReference type="ARBA" id="ARBA00023237"/>
    </source>
</evidence>
<dbReference type="AlphaFoldDB" id="A0A1U9JX01"/>
<evidence type="ECO:0000256" key="7">
    <source>
        <dbReference type="ARBA" id="ARBA00023288"/>
    </source>
</evidence>
<comment type="subcellular location">
    <subcellularLocation>
        <location evidence="1">Cell outer membrane</location>
        <topology evidence="1">Lipid-anchor</topology>
    </subcellularLocation>
</comment>
<feature type="domain" description="Alkaline proteinase inhibitor/ Outer membrane lipoprotein Omp19" evidence="9">
    <location>
        <begin position="83"/>
        <end position="172"/>
    </location>
</feature>
<dbReference type="Proteomes" id="UP000188912">
    <property type="component" value="Chromosome"/>
</dbReference>
<dbReference type="InterPro" id="IPR021140">
    <property type="entry name" value="Inh/Omp19"/>
</dbReference>
<evidence type="ECO:0000256" key="4">
    <source>
        <dbReference type="ARBA" id="ARBA00023136"/>
    </source>
</evidence>
<sequence length="172" mass="17608">MFFQKMPLAVLAATALITAGCASMRFGGGDSQPIIIQPPISSVAQGQVSQQDLPPADGFPVAPGQEQVQTANAGTALSGIALTPASVAGVWNASVGGMMCKVVTPQTKYGRGYRAGPLKCPAVFSNLNSWNINGSQLMFYDTAGNLVATLASNDGAQFSGRTSTGVPVTLSR</sequence>
<dbReference type="GO" id="GO:0004866">
    <property type="term" value="F:endopeptidase inhibitor activity"/>
    <property type="evidence" value="ECO:0007669"/>
    <property type="project" value="InterPro"/>
</dbReference>
<gene>
    <name evidence="10" type="primary">omp19</name>
    <name evidence="10" type="ORF">BHV28_17240</name>
</gene>
<proteinExistence type="inferred from homology"/>
<dbReference type="InterPro" id="IPR016085">
    <property type="entry name" value="Protease_inh_B-barrel_dom"/>
</dbReference>
<dbReference type="PROSITE" id="PS51257">
    <property type="entry name" value="PROKAR_LIPOPROTEIN"/>
    <property type="match status" value="1"/>
</dbReference>
<evidence type="ECO:0000256" key="2">
    <source>
        <dbReference type="ARBA" id="ARBA00007138"/>
    </source>
</evidence>
<dbReference type="EMBL" id="CP017315">
    <property type="protein sequence ID" value="AQS42394.1"/>
    <property type="molecule type" value="Genomic_DNA"/>
</dbReference>
<dbReference type="InterPro" id="IPR010571">
    <property type="entry name" value="OM_lipoprot_Omp19_bac"/>
</dbReference>
<feature type="chain" id="PRO_5013092433" evidence="8">
    <location>
        <begin position="23"/>
        <end position="172"/>
    </location>
</feature>
<keyword evidence="3 8" id="KW-0732">Signal</keyword>
<dbReference type="Gene3D" id="2.40.128.10">
    <property type="match status" value="1"/>
</dbReference>
<accession>A0A1U9JX01</accession>
<evidence type="ECO:0000313" key="10">
    <source>
        <dbReference type="EMBL" id="AQS42394.1"/>
    </source>
</evidence>
<dbReference type="Pfam" id="PF02974">
    <property type="entry name" value="Inh"/>
    <property type="match status" value="1"/>
</dbReference>
<reference evidence="10 11" key="1">
    <citation type="journal article" date="2010" name="Science">
        <title>Genomic comparison of the ants Camponotus floridanus and Harpegnathos saltator.</title>
        <authorList>
            <person name="Bonasio R."/>
            <person name="Zhang G."/>
            <person name="Ye C."/>
            <person name="Mutti N.S."/>
            <person name="Fang X."/>
            <person name="Qin N."/>
            <person name="Donahue G."/>
            <person name="Yang P."/>
            <person name="Li Q."/>
            <person name="Li C."/>
            <person name="Zhang P."/>
            <person name="Huang Z."/>
            <person name="Berger S.L."/>
            <person name="Reinberg D."/>
            <person name="Wang J."/>
            <person name="Liebig J."/>
        </authorList>
    </citation>
    <scope>NUCLEOTIDE SEQUENCE [LARGE SCALE GENOMIC DNA]</scope>
    <source>
        <strain evidence="10 11">Hsal</strain>
    </source>
</reference>
<protein>
    <submittedName>
        <fullName evidence="10">Outer membrane lipoprotein Omp19</fullName>
    </submittedName>
</protein>
<evidence type="ECO:0000256" key="5">
    <source>
        <dbReference type="ARBA" id="ARBA00023139"/>
    </source>
</evidence>
<keyword evidence="7 10" id="KW-0449">Lipoprotein</keyword>
<evidence type="ECO:0000256" key="8">
    <source>
        <dbReference type="SAM" id="SignalP"/>
    </source>
</evidence>
<evidence type="ECO:0000256" key="1">
    <source>
        <dbReference type="ARBA" id="ARBA00004459"/>
    </source>
</evidence>
<feature type="signal peptide" evidence="8">
    <location>
        <begin position="1"/>
        <end position="22"/>
    </location>
</feature>
<keyword evidence="5" id="KW-0564">Palmitate</keyword>
<keyword evidence="6" id="KW-0998">Cell outer membrane</keyword>
<name>A0A1U9JX01_9HYPH</name>
<dbReference type="STRING" id="1902579.BHV28_17240"/>
<evidence type="ECO:0000313" key="11">
    <source>
        <dbReference type="Proteomes" id="UP000188912"/>
    </source>
</evidence>